<comment type="caution">
    <text evidence="6">The sequence shown here is derived from an EMBL/GenBank/DDBJ whole genome shotgun (WGS) entry which is preliminary data.</text>
</comment>
<keyword evidence="3 5" id="KW-0777">Teichoic acid biosynthesis</keyword>
<dbReference type="NCBIfam" id="TIGR00696">
    <property type="entry name" value="wecG_tagA_cpsF"/>
    <property type="match status" value="1"/>
</dbReference>
<keyword evidence="7" id="KW-1185">Reference proteome</keyword>
<name>A0ABV9Q841_9BACL</name>
<keyword evidence="1 5" id="KW-0328">Glycosyltransferase</keyword>
<evidence type="ECO:0000256" key="1">
    <source>
        <dbReference type="ARBA" id="ARBA00022676"/>
    </source>
</evidence>
<dbReference type="HAMAP" id="MF_02070">
    <property type="entry name" value="TagA_TarA"/>
    <property type="match status" value="1"/>
</dbReference>
<dbReference type="CDD" id="cd06533">
    <property type="entry name" value="Glyco_transf_WecG_TagA"/>
    <property type="match status" value="1"/>
</dbReference>
<evidence type="ECO:0000313" key="7">
    <source>
        <dbReference type="Proteomes" id="UP001596002"/>
    </source>
</evidence>
<dbReference type="PANTHER" id="PTHR34136:SF1">
    <property type="entry name" value="UDP-N-ACETYL-D-MANNOSAMINURONIC ACID TRANSFERASE"/>
    <property type="match status" value="1"/>
</dbReference>
<comment type="function">
    <text evidence="5">Catalyzes the conversion of GlcNAc-PP-undecaprenol into ManNAc-GlcNAc-PP-undecaprenol, the first committed lipid intermediate in the de novo synthesis of teichoic acid.</text>
</comment>
<sequence>MKSGTQVRTANTVDILGVPFSTLSFADTIKLILSWMEDGLPRQVVTANPEIVMFANQNREMMSLLQRADLITPDGIGVVYAARLFGSRIVERVTGADMLPPLFENAHLEGWPVYLLGANPESNRLALENLSRIYPNMKLAGRDGFFKEQDIPGIIEDIRRQSPRLLLVGLGLGKQERFIADHLHELNVPVSIGVGGCIDIYAGTVKRAPSFWRKMQLEWLYRLLKQPSRWRRQLALPRFAVAVLRQRFLTRSGRI</sequence>
<dbReference type="Proteomes" id="UP001596002">
    <property type="component" value="Unassembled WGS sequence"/>
</dbReference>
<dbReference type="EC" id="2.4.1.187" evidence="5"/>
<accession>A0ABV9Q841</accession>
<dbReference type="PANTHER" id="PTHR34136">
    <property type="match status" value="1"/>
</dbReference>
<organism evidence="6 7">
    <name type="scientific">Effusibacillus consociatus</name>
    <dbReference type="NCBI Taxonomy" id="1117041"/>
    <lineage>
        <taxon>Bacteria</taxon>
        <taxon>Bacillati</taxon>
        <taxon>Bacillota</taxon>
        <taxon>Bacilli</taxon>
        <taxon>Bacillales</taxon>
        <taxon>Alicyclobacillaceae</taxon>
        <taxon>Effusibacillus</taxon>
    </lineage>
</organism>
<protein>
    <recommendedName>
        <fullName evidence="5">N-acetylglucosaminyldiphosphoundecaprenol N-acetyl-beta-D-mannosaminyltransferase</fullName>
        <ecNumber evidence="5">2.4.1.187</ecNumber>
    </recommendedName>
    <alternativeName>
        <fullName evidence="5">N-acetylmannosaminyltransferase</fullName>
    </alternativeName>
    <alternativeName>
        <fullName evidence="5">UDP-N-acetylmannosamine transferase</fullName>
    </alternativeName>
    <alternativeName>
        <fullName evidence="5">UDP-N-acetylmannosamine:N-acetylglucosaminyl pyrophosphorylundecaprenol N-acetylmannosaminyltransferase</fullName>
    </alternativeName>
</protein>
<gene>
    <name evidence="6" type="ORF">ACFO8Q_22135</name>
</gene>
<dbReference type="InterPro" id="IPR034714">
    <property type="entry name" value="TagA_TarA"/>
</dbReference>
<dbReference type="InterPro" id="IPR004629">
    <property type="entry name" value="WecG_TagA_CpsF"/>
</dbReference>
<dbReference type="RefSeq" id="WP_380029141.1">
    <property type="nucleotide sequence ID" value="NZ_JBHSHC010000153.1"/>
</dbReference>
<keyword evidence="4 5" id="KW-0961">Cell wall biogenesis/degradation</keyword>
<dbReference type="EMBL" id="JBHSHC010000153">
    <property type="protein sequence ID" value="MFC4769989.1"/>
    <property type="molecule type" value="Genomic_DNA"/>
</dbReference>
<comment type="similarity">
    <text evidence="5">Belongs to the glycosyltransferase 26 family. TagA/TarA subfamily.</text>
</comment>
<evidence type="ECO:0000313" key="6">
    <source>
        <dbReference type="EMBL" id="MFC4769989.1"/>
    </source>
</evidence>
<evidence type="ECO:0000256" key="2">
    <source>
        <dbReference type="ARBA" id="ARBA00022679"/>
    </source>
</evidence>
<proteinExistence type="inferred from homology"/>
<evidence type="ECO:0000256" key="4">
    <source>
        <dbReference type="ARBA" id="ARBA00023316"/>
    </source>
</evidence>
<keyword evidence="2 5" id="KW-0808">Transferase</keyword>
<comment type="pathway">
    <text evidence="5">Cell wall biogenesis; teichoic acid biosynthesis.</text>
</comment>
<evidence type="ECO:0000256" key="5">
    <source>
        <dbReference type="HAMAP-Rule" id="MF_02070"/>
    </source>
</evidence>
<reference evidence="7" key="1">
    <citation type="journal article" date="2019" name="Int. J. Syst. Evol. Microbiol.">
        <title>The Global Catalogue of Microorganisms (GCM) 10K type strain sequencing project: providing services to taxonomists for standard genome sequencing and annotation.</title>
        <authorList>
            <consortium name="The Broad Institute Genomics Platform"/>
            <consortium name="The Broad Institute Genome Sequencing Center for Infectious Disease"/>
            <person name="Wu L."/>
            <person name="Ma J."/>
        </authorList>
    </citation>
    <scope>NUCLEOTIDE SEQUENCE [LARGE SCALE GENOMIC DNA]</scope>
    <source>
        <strain evidence="7">WYCCWR 12678</strain>
    </source>
</reference>
<comment type="catalytic activity">
    <reaction evidence="5">
        <text>UDP-N-acetyl-alpha-D-mannosamine + N-acetyl-alpha-D-glucosaminyl-di-trans,octa-cis-undecaprenyl diphosphate = N-acetyl-beta-D-mannosaminyl-(1-&gt;4)-N-acetyl-alpha-D-glucosaminyl di-trans,octa-cis-undecaprenyl diphosphate + UDP + H(+)</text>
        <dbReference type="Rhea" id="RHEA:16053"/>
        <dbReference type="ChEBI" id="CHEBI:15378"/>
        <dbReference type="ChEBI" id="CHEBI:58223"/>
        <dbReference type="ChEBI" id="CHEBI:62959"/>
        <dbReference type="ChEBI" id="CHEBI:68623"/>
        <dbReference type="ChEBI" id="CHEBI:132210"/>
        <dbReference type="EC" id="2.4.1.187"/>
    </reaction>
</comment>
<dbReference type="Pfam" id="PF03808">
    <property type="entry name" value="Glyco_tran_WecG"/>
    <property type="match status" value="1"/>
</dbReference>
<evidence type="ECO:0000256" key="3">
    <source>
        <dbReference type="ARBA" id="ARBA00022944"/>
    </source>
</evidence>